<sequence length="245" mass="25894">MTAPTTAALPAARLHNLRPVGGMETAHGARVRDDLVWRSAAPFATREASSAAVAALGVRTIVDLRDAGERERTPRAWAHQDLIVEAIPVFGDRLHTLQFDALEELYGIMIGGHGGALARAFQTIAHNAADGVLFHCTAGKDRTGVLGALVLEVLEVERELILADFALSQQRLGADYLSDLFGDTDAESLPGIAAHRATASPPELLAGALTAIDSEFGGPRSFLLAHGATTSDFEQLRATMLVAEG</sequence>
<dbReference type="PANTHER" id="PTHR31126">
    <property type="entry name" value="TYROSINE-PROTEIN PHOSPHATASE"/>
    <property type="match status" value="1"/>
</dbReference>
<keyword evidence="3" id="KW-1185">Reference proteome</keyword>
<dbReference type="Proteomes" id="UP000319094">
    <property type="component" value="Unassembled WGS sequence"/>
</dbReference>
<dbReference type="EMBL" id="VFON01000001">
    <property type="protein sequence ID" value="TQL44410.1"/>
    <property type="molecule type" value="Genomic_DNA"/>
</dbReference>
<evidence type="ECO:0000256" key="1">
    <source>
        <dbReference type="ARBA" id="ARBA00009580"/>
    </source>
</evidence>
<reference evidence="2 3" key="1">
    <citation type="submission" date="2019-06" db="EMBL/GenBank/DDBJ databases">
        <title>Sequencing the genomes of 1000 actinobacteria strains.</title>
        <authorList>
            <person name="Klenk H.-P."/>
        </authorList>
    </citation>
    <scope>NUCLEOTIDE SEQUENCE [LARGE SCALE GENOMIC DNA]</scope>
    <source>
        <strain evidence="2 3">DSM 8803</strain>
    </source>
</reference>
<evidence type="ECO:0000313" key="3">
    <source>
        <dbReference type="Proteomes" id="UP000319094"/>
    </source>
</evidence>
<gene>
    <name evidence="2" type="ORF">FB468_2467</name>
</gene>
<dbReference type="PROSITE" id="PS00383">
    <property type="entry name" value="TYR_PHOSPHATASE_1"/>
    <property type="match status" value="1"/>
</dbReference>
<accession>A0A542Y8J3</accession>
<dbReference type="InterPro" id="IPR029021">
    <property type="entry name" value="Prot-tyrosine_phosphatase-like"/>
</dbReference>
<comment type="caution">
    <text evidence="2">The sequence shown here is derived from an EMBL/GenBank/DDBJ whole genome shotgun (WGS) entry which is preliminary data.</text>
</comment>
<evidence type="ECO:0000313" key="2">
    <source>
        <dbReference type="EMBL" id="TQL44410.1"/>
    </source>
</evidence>
<dbReference type="RefSeq" id="WP_141887600.1">
    <property type="nucleotide sequence ID" value="NZ_BAAAUY010000011.1"/>
</dbReference>
<dbReference type="Gene3D" id="3.90.190.10">
    <property type="entry name" value="Protein tyrosine phosphatase superfamily"/>
    <property type="match status" value="1"/>
</dbReference>
<dbReference type="Pfam" id="PF13350">
    <property type="entry name" value="Y_phosphatase3"/>
    <property type="match status" value="1"/>
</dbReference>
<dbReference type="PANTHER" id="PTHR31126:SF1">
    <property type="entry name" value="TYROSINE SPECIFIC PROTEIN PHOSPHATASES DOMAIN-CONTAINING PROTEIN"/>
    <property type="match status" value="1"/>
</dbReference>
<name>A0A542Y8J3_9MICO</name>
<comment type="similarity">
    <text evidence="1">Belongs to the protein-tyrosine phosphatase family.</text>
</comment>
<organism evidence="2 3">
    <name type="scientific">Leucobacter komagatae</name>
    <dbReference type="NCBI Taxonomy" id="55969"/>
    <lineage>
        <taxon>Bacteria</taxon>
        <taxon>Bacillati</taxon>
        <taxon>Actinomycetota</taxon>
        <taxon>Actinomycetes</taxon>
        <taxon>Micrococcales</taxon>
        <taxon>Microbacteriaceae</taxon>
        <taxon>Leucobacter</taxon>
    </lineage>
</organism>
<proteinExistence type="inferred from homology"/>
<dbReference type="AlphaFoldDB" id="A0A542Y8J3"/>
<dbReference type="OrthoDB" id="1188001at2"/>
<dbReference type="InterPro" id="IPR026893">
    <property type="entry name" value="Tyr/Ser_Pase_IphP-type"/>
</dbReference>
<dbReference type="InterPro" id="IPR016130">
    <property type="entry name" value="Tyr_Pase_AS"/>
</dbReference>
<protein>
    <submittedName>
        <fullName evidence="2">Protein-tyrosine phosphatase</fullName>
    </submittedName>
</protein>
<dbReference type="GO" id="GO:0004721">
    <property type="term" value="F:phosphoprotein phosphatase activity"/>
    <property type="evidence" value="ECO:0007669"/>
    <property type="project" value="InterPro"/>
</dbReference>
<dbReference type="SUPFAM" id="SSF52799">
    <property type="entry name" value="(Phosphotyrosine protein) phosphatases II"/>
    <property type="match status" value="1"/>
</dbReference>